<protein>
    <recommendedName>
        <fullName evidence="7">Aspartate--tRNA(Asp/Asn) ligase</fullName>
        <ecNumber evidence="7">6.1.1.23</ecNumber>
    </recommendedName>
    <alternativeName>
        <fullName evidence="7">Aspartyl-tRNA synthetase</fullName>
        <shortName evidence="7">AspRS</shortName>
    </alternativeName>
    <alternativeName>
        <fullName evidence="7">Non-discriminating aspartyl-tRNA synthetase</fullName>
        <shortName evidence="7">ND-AspRS</shortName>
    </alternativeName>
</protein>
<name>A0A660L5P4_9ACTN</name>
<dbReference type="InterPro" id="IPR006195">
    <property type="entry name" value="aa-tRNA-synth_II"/>
</dbReference>
<dbReference type="Pfam" id="PF00152">
    <property type="entry name" value="tRNA-synt_2"/>
    <property type="match status" value="1"/>
</dbReference>
<keyword evidence="3 7" id="KW-0547">Nucleotide-binding</keyword>
<dbReference type="InterPro" id="IPR002312">
    <property type="entry name" value="Asp/Asn-tRNA-synth_IIb"/>
</dbReference>
<dbReference type="InterPro" id="IPR047090">
    <property type="entry name" value="AspRS_core"/>
</dbReference>
<dbReference type="NCBIfam" id="TIGR00459">
    <property type="entry name" value="aspS_bact"/>
    <property type="match status" value="1"/>
</dbReference>
<accession>A0A660L5P4</accession>
<evidence type="ECO:0000256" key="2">
    <source>
        <dbReference type="ARBA" id="ARBA00022598"/>
    </source>
</evidence>
<feature type="binding site" evidence="7">
    <location>
        <begin position="226"/>
        <end position="228"/>
    </location>
    <ligand>
        <name>ATP</name>
        <dbReference type="ChEBI" id="CHEBI:30616"/>
    </ligand>
</feature>
<dbReference type="InterPro" id="IPR004115">
    <property type="entry name" value="GAD-like_sf"/>
</dbReference>
<feature type="binding site" evidence="7">
    <location>
        <begin position="535"/>
        <end position="538"/>
    </location>
    <ligand>
        <name>ATP</name>
        <dbReference type="ChEBI" id="CHEBI:30616"/>
    </ligand>
</feature>
<dbReference type="InterPro" id="IPR047089">
    <property type="entry name" value="Asp-tRNA-ligase_1_N"/>
</dbReference>
<comment type="caution">
    <text evidence="7">Lacks conserved residue(s) required for the propagation of feature annotation.</text>
</comment>
<feature type="site" description="Important for tRNA non-discrimination" evidence="7">
    <location>
        <position position="38"/>
    </location>
</feature>
<evidence type="ECO:0000256" key="7">
    <source>
        <dbReference type="HAMAP-Rule" id="MF_00044"/>
    </source>
</evidence>
<dbReference type="CDD" id="cd00777">
    <property type="entry name" value="AspRS_core"/>
    <property type="match status" value="1"/>
</dbReference>
<dbReference type="PRINTS" id="PR01042">
    <property type="entry name" value="TRNASYNTHASP"/>
</dbReference>
<dbReference type="GO" id="GO:0003676">
    <property type="term" value="F:nucleic acid binding"/>
    <property type="evidence" value="ECO:0007669"/>
    <property type="project" value="InterPro"/>
</dbReference>
<comment type="subunit">
    <text evidence="7">Homodimer.</text>
</comment>
<dbReference type="HAMAP" id="MF_00044">
    <property type="entry name" value="Asp_tRNA_synth_type1"/>
    <property type="match status" value="1"/>
</dbReference>
<comment type="caution">
    <text evidence="9">The sequence shown here is derived from an EMBL/GenBank/DDBJ whole genome shotgun (WGS) entry which is preliminary data.</text>
</comment>
<dbReference type="GO" id="GO:0005524">
    <property type="term" value="F:ATP binding"/>
    <property type="evidence" value="ECO:0007669"/>
    <property type="project" value="UniProtKB-UniRule"/>
</dbReference>
<feature type="domain" description="Aminoacyl-transfer RNA synthetases class-II family profile" evidence="8">
    <location>
        <begin position="149"/>
        <end position="556"/>
    </location>
</feature>
<feature type="region of interest" description="Aspartate" evidence="7">
    <location>
        <begin position="204"/>
        <end position="207"/>
    </location>
</feature>
<evidence type="ECO:0000256" key="1">
    <source>
        <dbReference type="ARBA" id="ARBA00006303"/>
    </source>
</evidence>
<feature type="binding site" evidence="7">
    <location>
        <position position="226"/>
    </location>
    <ligand>
        <name>L-aspartate</name>
        <dbReference type="ChEBI" id="CHEBI:29991"/>
    </ligand>
</feature>
<dbReference type="InterPro" id="IPR004365">
    <property type="entry name" value="NA-bd_OB_tRNA"/>
</dbReference>
<feature type="binding site" evidence="7">
    <location>
        <position position="454"/>
    </location>
    <ligand>
        <name>L-aspartate</name>
        <dbReference type="ChEBI" id="CHEBI:29991"/>
    </ligand>
</feature>
<keyword evidence="4 7" id="KW-0067">ATP-binding</keyword>
<dbReference type="GO" id="GO:0005737">
    <property type="term" value="C:cytoplasm"/>
    <property type="evidence" value="ECO:0007669"/>
    <property type="project" value="UniProtKB-SubCell"/>
</dbReference>
<evidence type="ECO:0000313" key="9">
    <source>
        <dbReference type="EMBL" id="RKQ86900.1"/>
    </source>
</evidence>
<dbReference type="EMBL" id="RBIL01000002">
    <property type="protein sequence ID" value="RKQ86900.1"/>
    <property type="molecule type" value="Genomic_DNA"/>
</dbReference>
<dbReference type="SUPFAM" id="SSF50249">
    <property type="entry name" value="Nucleic acid-binding proteins"/>
    <property type="match status" value="1"/>
</dbReference>
<keyword evidence="7" id="KW-0963">Cytoplasm</keyword>
<reference evidence="9 10" key="1">
    <citation type="submission" date="2018-10" db="EMBL/GenBank/DDBJ databases">
        <title>Genomic Encyclopedia of Archaeal and Bacterial Type Strains, Phase II (KMG-II): from individual species to whole genera.</title>
        <authorList>
            <person name="Goeker M."/>
        </authorList>
    </citation>
    <scope>NUCLEOTIDE SEQUENCE [LARGE SCALE GENOMIC DNA]</scope>
    <source>
        <strain evidence="9 10">DSM 14954</strain>
    </source>
</reference>
<dbReference type="PROSITE" id="PS50862">
    <property type="entry name" value="AA_TRNA_LIGASE_II"/>
    <property type="match status" value="1"/>
</dbReference>
<keyword evidence="5 7" id="KW-0648">Protein biosynthesis</keyword>
<dbReference type="Proteomes" id="UP000278962">
    <property type="component" value="Unassembled WGS sequence"/>
</dbReference>
<dbReference type="Gene3D" id="3.30.930.10">
    <property type="entry name" value="Bira Bifunctional Protein, Domain 2"/>
    <property type="match status" value="1"/>
</dbReference>
<dbReference type="InterPro" id="IPR045864">
    <property type="entry name" value="aa-tRNA-synth_II/BPL/LPL"/>
</dbReference>
<dbReference type="CDD" id="cd04317">
    <property type="entry name" value="EcAspRS_like_N"/>
    <property type="match status" value="1"/>
</dbReference>
<dbReference type="PANTHER" id="PTHR22594:SF5">
    <property type="entry name" value="ASPARTATE--TRNA LIGASE, MITOCHONDRIAL"/>
    <property type="match status" value="1"/>
</dbReference>
<evidence type="ECO:0000313" key="10">
    <source>
        <dbReference type="Proteomes" id="UP000278962"/>
    </source>
</evidence>
<comment type="function">
    <text evidence="7">Aspartyl-tRNA synthetase with relaxed tRNA specificity since it is able to aspartylate not only its cognate tRNA(Asp) but also tRNA(Asn). Reaction proceeds in two steps: L-aspartate is first activated by ATP to form Asp-AMP and then transferred to the acceptor end of tRNA(Asp/Asn).</text>
</comment>
<dbReference type="AlphaFoldDB" id="A0A660L5P4"/>
<sequence length="591" mass="65495">MRPPRANLYRDAWAGELDAGRVGENVRVAGWVNRRRDHGGVIFIDLRDRSGIVQLTFHPESPSFALAEKLRPEHVLTAAGELVKRDERNVNPNLKTGEVELDVKEAEHLAESLTPPFAIDEDGQVDEMIRLRHRMLDLRRQGMQESMILRHTVNRSIRDFLNANDFLEIETPILTRSTPEGARDFLVPARLSPGAFYALPQSPQLFKQLLMMSGYERYYQIARCFRDEDLRADRQPEFTQLDLEMGFVEEEDVLGTIEGLLSRVFEDAGFPAPPAPWPRMAYDEALLKYGSDKPDLRFALEISDLADAVANTEFRVFKGVLEGGGVIRGFNAGPREASRKIADELTEVVKRYGAGGLVWAVVEEGGTWRSPVAKALSDEDRAAIERALEAKPGDLLLIVADARANVAATALGELRLEIARRYDLIPEGRHELLWVVDFPMFEWNDEQKRWDALHHPFTAPTGSFDDPGSLRSRAYDIVLNGSEIGGGSIRINRPEVQQQVFTALGISEEEADARFGFLLDALKYGAPPHGGLALGIDRIVAILANRDSIRDVIAFPKTASGSDPLTGAPAGVDGAQLSEVGIKLTVPPPQG</sequence>
<dbReference type="InterPro" id="IPR004364">
    <property type="entry name" value="Aa-tRNA-synt_II"/>
</dbReference>
<dbReference type="InterPro" id="IPR012340">
    <property type="entry name" value="NA-bd_OB-fold"/>
</dbReference>
<dbReference type="SUPFAM" id="SSF55261">
    <property type="entry name" value="GAD domain-like"/>
    <property type="match status" value="1"/>
</dbReference>
<dbReference type="InterPro" id="IPR004524">
    <property type="entry name" value="Asp-tRNA-ligase_1"/>
</dbReference>
<feature type="binding site" evidence="7">
    <location>
        <position position="180"/>
    </location>
    <ligand>
        <name>L-aspartate</name>
        <dbReference type="ChEBI" id="CHEBI:29991"/>
    </ligand>
</feature>
<dbReference type="Gene3D" id="2.40.50.140">
    <property type="entry name" value="Nucleic acid-binding proteins"/>
    <property type="match status" value="1"/>
</dbReference>
<dbReference type="PANTHER" id="PTHR22594">
    <property type="entry name" value="ASPARTYL/LYSYL-TRNA SYNTHETASE"/>
    <property type="match status" value="1"/>
</dbReference>
<dbReference type="Gene3D" id="3.30.1360.30">
    <property type="entry name" value="GAD-like domain"/>
    <property type="match status" value="1"/>
</dbReference>
<dbReference type="Pfam" id="PF01336">
    <property type="entry name" value="tRNA_anti-codon"/>
    <property type="match status" value="1"/>
</dbReference>
<dbReference type="OrthoDB" id="9802326at2"/>
<dbReference type="SUPFAM" id="SSF55681">
    <property type="entry name" value="Class II aaRS and biotin synthetases"/>
    <property type="match status" value="1"/>
</dbReference>
<dbReference type="GO" id="GO:0004815">
    <property type="term" value="F:aspartate-tRNA ligase activity"/>
    <property type="evidence" value="ECO:0007669"/>
    <property type="project" value="UniProtKB-UniRule"/>
</dbReference>
<proteinExistence type="inferred from homology"/>
<evidence type="ECO:0000256" key="5">
    <source>
        <dbReference type="ARBA" id="ARBA00022917"/>
    </source>
</evidence>
<dbReference type="InterPro" id="IPR029351">
    <property type="entry name" value="GAD_dom"/>
</dbReference>
<evidence type="ECO:0000256" key="6">
    <source>
        <dbReference type="ARBA" id="ARBA00023146"/>
    </source>
</evidence>
<evidence type="ECO:0000256" key="4">
    <source>
        <dbReference type="ARBA" id="ARBA00022840"/>
    </source>
</evidence>
<keyword evidence="2 7" id="KW-0436">Ligase</keyword>
<keyword evidence="6 7" id="KW-0030">Aminoacyl-tRNA synthetase</keyword>
<keyword evidence="10" id="KW-1185">Reference proteome</keyword>
<evidence type="ECO:0000256" key="3">
    <source>
        <dbReference type="ARBA" id="ARBA00022741"/>
    </source>
</evidence>
<evidence type="ECO:0000259" key="8">
    <source>
        <dbReference type="PROSITE" id="PS50862"/>
    </source>
</evidence>
<dbReference type="NCBIfam" id="NF001750">
    <property type="entry name" value="PRK00476.1"/>
    <property type="match status" value="1"/>
</dbReference>
<dbReference type="GO" id="GO:0050560">
    <property type="term" value="F:aspartate-tRNA(Asn) ligase activity"/>
    <property type="evidence" value="ECO:0007669"/>
    <property type="project" value="UniProtKB-EC"/>
</dbReference>
<dbReference type="RefSeq" id="WP_121255032.1">
    <property type="nucleotide sequence ID" value="NZ_RBIL01000002.1"/>
</dbReference>
<comment type="catalytic activity">
    <reaction evidence="7">
        <text>tRNA(Asx) + L-aspartate + ATP = L-aspartyl-tRNA(Asx) + AMP + diphosphate</text>
        <dbReference type="Rhea" id="RHEA:18349"/>
        <dbReference type="Rhea" id="RHEA-COMP:9710"/>
        <dbReference type="Rhea" id="RHEA-COMP:9711"/>
        <dbReference type="ChEBI" id="CHEBI:29991"/>
        <dbReference type="ChEBI" id="CHEBI:30616"/>
        <dbReference type="ChEBI" id="CHEBI:33019"/>
        <dbReference type="ChEBI" id="CHEBI:78442"/>
        <dbReference type="ChEBI" id="CHEBI:78516"/>
        <dbReference type="ChEBI" id="CHEBI:456215"/>
        <dbReference type="EC" id="6.1.1.23"/>
    </reaction>
</comment>
<feature type="binding site" evidence="7">
    <location>
        <position position="235"/>
    </location>
    <ligand>
        <name>ATP</name>
        <dbReference type="ChEBI" id="CHEBI:30616"/>
    </ligand>
</feature>
<dbReference type="GO" id="GO:0006422">
    <property type="term" value="P:aspartyl-tRNA aminoacylation"/>
    <property type="evidence" value="ECO:0007669"/>
    <property type="project" value="UniProtKB-UniRule"/>
</dbReference>
<comment type="similarity">
    <text evidence="1 7">Belongs to the class-II aminoacyl-tRNA synthetase family. Type 1 subfamily.</text>
</comment>
<organism evidence="9 10">
    <name type="scientific">Solirubrobacter pauli</name>
    <dbReference type="NCBI Taxonomy" id="166793"/>
    <lineage>
        <taxon>Bacteria</taxon>
        <taxon>Bacillati</taxon>
        <taxon>Actinomycetota</taxon>
        <taxon>Thermoleophilia</taxon>
        <taxon>Solirubrobacterales</taxon>
        <taxon>Solirubrobacteraceae</taxon>
        <taxon>Solirubrobacter</taxon>
    </lineage>
</organism>
<feature type="binding site" evidence="7">
    <location>
        <position position="483"/>
    </location>
    <ligand>
        <name>ATP</name>
        <dbReference type="ChEBI" id="CHEBI:30616"/>
    </ligand>
</feature>
<gene>
    <name evidence="7" type="primary">aspS</name>
    <name evidence="9" type="ORF">C8N24_4917</name>
</gene>
<feature type="binding site" evidence="7">
    <location>
        <position position="490"/>
    </location>
    <ligand>
        <name>L-aspartate</name>
        <dbReference type="ChEBI" id="CHEBI:29991"/>
    </ligand>
</feature>
<dbReference type="EC" id="6.1.1.23" evidence="7"/>
<dbReference type="Pfam" id="PF02938">
    <property type="entry name" value="GAD"/>
    <property type="match status" value="1"/>
</dbReference>
<comment type="subcellular location">
    <subcellularLocation>
        <location evidence="7">Cytoplasm</location>
    </subcellularLocation>
</comment>